<dbReference type="InterPro" id="IPR036901">
    <property type="entry name" value="Asp/Orn_carbamoylTrfase_sf"/>
</dbReference>
<reference evidence="5 6" key="1">
    <citation type="submission" date="2020-08" db="EMBL/GenBank/DDBJ databases">
        <title>Adhaeribacter dokdonensis sp. nov., isolated from the rhizosphere of Elymus tsukushiensis, a plant native to the Dokdo Islands, Republic of Korea.</title>
        <authorList>
            <person name="Ghim S.Y."/>
        </authorList>
    </citation>
    <scope>NUCLEOTIDE SEQUENCE [LARGE SCALE GENOMIC DNA]</scope>
    <source>
        <strain evidence="5 6">KUDC8001</strain>
    </source>
</reference>
<dbReference type="Pfam" id="PF02729">
    <property type="entry name" value="OTCace_N"/>
    <property type="match status" value="1"/>
</dbReference>
<dbReference type="UniPathway" id="UPA00068"/>
<dbReference type="GO" id="GO:0019240">
    <property type="term" value="P:citrulline biosynthetic process"/>
    <property type="evidence" value="ECO:0007669"/>
    <property type="project" value="TreeGrafter"/>
</dbReference>
<dbReference type="PRINTS" id="PR00100">
    <property type="entry name" value="AOTCASE"/>
</dbReference>
<dbReference type="Proteomes" id="UP000514509">
    <property type="component" value="Chromosome"/>
</dbReference>
<keyword evidence="6" id="KW-1185">Reference proteome</keyword>
<feature type="binding site" description="in other chain" evidence="2">
    <location>
        <begin position="147"/>
        <end position="150"/>
    </location>
    <ligand>
        <name>carbamoyl phosphate</name>
        <dbReference type="ChEBI" id="CHEBI:58228"/>
        <note>ligand shared between two neighboring subunits</note>
    </ligand>
</feature>
<feature type="binding site" description="in other chain" evidence="2">
    <location>
        <begin position="47"/>
        <end position="50"/>
    </location>
    <ligand>
        <name>carbamoyl phosphate</name>
        <dbReference type="ChEBI" id="CHEBI:58228"/>
        <note>ligand shared between two neighboring subunits</note>
    </ligand>
</feature>
<feature type="domain" description="Aspartate/ornithine carbamoyltransferase Asp/Orn-binding" evidence="3">
    <location>
        <begin position="184"/>
        <end position="308"/>
    </location>
</feature>
<dbReference type="PANTHER" id="PTHR45753:SF3">
    <property type="entry name" value="ORNITHINE TRANSCARBAMYLASE, MITOCHONDRIAL"/>
    <property type="match status" value="1"/>
</dbReference>
<organism evidence="5 6">
    <name type="scientific">Adhaeribacter radiodurans</name>
    <dbReference type="NCBI Taxonomy" id="2745197"/>
    <lineage>
        <taxon>Bacteria</taxon>
        <taxon>Pseudomonadati</taxon>
        <taxon>Bacteroidota</taxon>
        <taxon>Cytophagia</taxon>
        <taxon>Cytophagales</taxon>
        <taxon>Hymenobacteraceae</taxon>
        <taxon>Adhaeribacter</taxon>
    </lineage>
</organism>
<comment type="function">
    <text evidence="2">Catalyzes the transfer of the carbamoyl group from carbamoyl phosphate to the delta-amino group of N(2)-succinyl-L-ornithine to produce N(2)-succinyl-L-citrulline. Is essential for arginine biosynthesis.</text>
</comment>
<dbReference type="GO" id="GO:0042450">
    <property type="term" value="P:L-arginine biosynthetic process via ornithine"/>
    <property type="evidence" value="ECO:0007669"/>
    <property type="project" value="TreeGrafter"/>
</dbReference>
<feature type="binding site" evidence="2">
    <location>
        <position position="236"/>
    </location>
    <ligand>
        <name>N(2)-succinyl-L-ornithine</name>
        <dbReference type="ChEBI" id="CHEBI:58514"/>
    </ligand>
</feature>
<sequence>MRNFTSVADVTDINALVNEALKLKKNPFAFSHLGKQKTLGLIFLNPSLRTRLSSQKAATNLGMEAIVMNIDKEGWALETRDGVIMNGTTVEHIREAAGVMGQYFDILGIRSFPGLQNREEDYSEDILQKFIKYAEIPVVSLESGTRHPLQSLADLITITEHKTKPRPKVVLTWAPHVKALPQAVPNSFAEWMSQADVDFVVTHPEGYELAEEFTTGATITHNQEEALENADFIYVKNWSAYHDYGKILTTDASWLLTNERLKTTNQAKVMHCLPVRRDLELSAEILDGPNSLVIAEAANRVFAAQVVLKKILEANF</sequence>
<dbReference type="InterPro" id="IPR006131">
    <property type="entry name" value="Asp_carbamoyltransf_Asp/Orn-bd"/>
</dbReference>
<dbReference type="RefSeq" id="WP_182415794.1">
    <property type="nucleotide sequence ID" value="NZ_CP055153.1"/>
</dbReference>
<keyword evidence="1 2" id="KW-0808">Transferase</keyword>
<keyword evidence="2" id="KW-0055">Arginine biosynthesis</keyword>
<feature type="binding site" evidence="2">
    <location>
        <position position="142"/>
    </location>
    <ligand>
        <name>N(2)-succinyl-L-ornithine</name>
        <dbReference type="ChEBI" id="CHEBI:58514"/>
    </ligand>
</feature>
<dbReference type="InterPro" id="IPR043696">
    <property type="entry name" value="ArgF'-like"/>
</dbReference>
<dbReference type="HAMAP" id="MF_02235">
    <property type="entry name" value="SOTCase"/>
    <property type="match status" value="1"/>
</dbReference>
<dbReference type="InterPro" id="IPR006132">
    <property type="entry name" value="Asp/Orn_carbamoyltranf_P-bd"/>
</dbReference>
<dbReference type="PANTHER" id="PTHR45753">
    <property type="entry name" value="ORNITHINE CARBAMOYLTRANSFERASE, MITOCHONDRIAL"/>
    <property type="match status" value="1"/>
</dbReference>
<accession>A0A7L7L6Z8</accession>
<dbReference type="AlphaFoldDB" id="A0A7L7L6Z8"/>
<dbReference type="Gene3D" id="3.40.50.1370">
    <property type="entry name" value="Aspartate/ornithine carbamoyltransferase"/>
    <property type="match status" value="2"/>
</dbReference>
<feature type="binding site" evidence="2">
    <location>
        <position position="75"/>
    </location>
    <ligand>
        <name>carbamoyl phosphate</name>
        <dbReference type="ChEBI" id="CHEBI:58228"/>
        <note>ligand shared between two neighboring subunits</note>
    </ligand>
</feature>
<dbReference type="EC" id="2.1.3.11" evidence="2"/>
<comment type="catalytic activity">
    <reaction evidence="2">
        <text>N(2)-succinyl-L-ornithine + carbamoyl phosphate = N(2)-succinyl-L-citrulline + phosphate + H(+)</text>
        <dbReference type="Rhea" id="RHEA:25884"/>
        <dbReference type="ChEBI" id="CHEBI:15378"/>
        <dbReference type="ChEBI" id="CHEBI:43474"/>
        <dbReference type="ChEBI" id="CHEBI:58228"/>
        <dbReference type="ChEBI" id="CHEBI:58514"/>
        <dbReference type="ChEBI" id="CHEBI:58862"/>
        <dbReference type="EC" id="2.1.3.11"/>
    </reaction>
</comment>
<keyword evidence="2" id="KW-0028">Amino-acid biosynthesis</keyword>
<feature type="binding site" description="in other chain" evidence="2">
    <location>
        <begin position="272"/>
        <end position="273"/>
    </location>
    <ligand>
        <name>carbamoyl phosphate</name>
        <dbReference type="ChEBI" id="CHEBI:58228"/>
        <note>ligand shared between two neighboring subunits</note>
    </ligand>
</feature>
<dbReference type="KEGG" id="add:HUW48_11435"/>
<comment type="similarity">
    <text evidence="2">Belongs to the aspartate/ornithine carbamoyltransferase superfamily. SOTCase family.</text>
</comment>
<dbReference type="GO" id="GO:0016597">
    <property type="term" value="F:amino acid binding"/>
    <property type="evidence" value="ECO:0007669"/>
    <property type="project" value="InterPro"/>
</dbReference>
<evidence type="ECO:0000256" key="2">
    <source>
        <dbReference type="HAMAP-Rule" id="MF_02235"/>
    </source>
</evidence>
<feature type="binding site" evidence="2">
    <location>
        <position position="176"/>
    </location>
    <ligand>
        <name>N(2)-succinyl-L-ornithine</name>
        <dbReference type="ChEBI" id="CHEBI:58514"/>
    </ligand>
</feature>
<feature type="binding site" description="in other chain" evidence="2">
    <location>
        <position position="300"/>
    </location>
    <ligand>
        <name>carbamoyl phosphate</name>
        <dbReference type="ChEBI" id="CHEBI:58228"/>
        <note>ligand shared between two neighboring subunits</note>
    </ligand>
</feature>
<proteinExistence type="inferred from homology"/>
<dbReference type="PRINTS" id="PR00101">
    <property type="entry name" value="ATCASE"/>
</dbReference>
<gene>
    <name evidence="2" type="primary">argF'</name>
    <name evidence="5" type="ORF">HUW48_11435</name>
</gene>
<comment type="pathway">
    <text evidence="2">Amino-acid biosynthesis; L-arginine biosynthesis.</text>
</comment>
<evidence type="ECO:0000313" key="6">
    <source>
        <dbReference type="Proteomes" id="UP000514509"/>
    </source>
</evidence>
<dbReference type="InterPro" id="IPR006130">
    <property type="entry name" value="Asp/Orn_carbamoylTrfase"/>
</dbReference>
<evidence type="ECO:0000256" key="1">
    <source>
        <dbReference type="ARBA" id="ARBA00022679"/>
    </source>
</evidence>
<dbReference type="Pfam" id="PF00185">
    <property type="entry name" value="OTCace"/>
    <property type="match status" value="1"/>
</dbReference>
<dbReference type="EMBL" id="CP055153">
    <property type="protein sequence ID" value="QMU28611.1"/>
    <property type="molecule type" value="Genomic_DNA"/>
</dbReference>
<feature type="domain" description="Aspartate/ornithine carbamoyltransferase carbamoyl-P binding" evidence="4">
    <location>
        <begin position="2"/>
        <end position="160"/>
    </location>
</feature>
<dbReference type="SUPFAM" id="SSF53671">
    <property type="entry name" value="Aspartate/ornithine carbamoyltransferase"/>
    <property type="match status" value="1"/>
</dbReference>
<protein>
    <recommendedName>
        <fullName evidence="2">N-succinylornithine carbamoyltransferase</fullName>
        <ecNumber evidence="2">2.1.3.11</ecNumber>
    </recommendedName>
    <alternativeName>
        <fullName evidence="2">N-succinyl-L-ornithine transcarbamylase</fullName>
        <shortName evidence="2">SOTCase</shortName>
    </alternativeName>
</protein>
<name>A0A7L7L6Z8_9BACT</name>
<evidence type="ECO:0000259" key="3">
    <source>
        <dbReference type="Pfam" id="PF00185"/>
    </source>
</evidence>
<feature type="binding site" evidence="2">
    <location>
        <position position="276"/>
    </location>
    <ligand>
        <name>N(2)-succinyl-L-ornithine</name>
        <dbReference type="ChEBI" id="CHEBI:58514"/>
    </ligand>
</feature>
<evidence type="ECO:0000313" key="5">
    <source>
        <dbReference type="EMBL" id="QMU28611.1"/>
    </source>
</evidence>
<feature type="binding site" description="in other chain" evidence="2">
    <location>
        <position position="110"/>
    </location>
    <ligand>
        <name>carbamoyl phosphate</name>
        <dbReference type="ChEBI" id="CHEBI:58228"/>
        <note>ligand shared between two neighboring subunits</note>
    </ligand>
</feature>
<comment type="subunit">
    <text evidence="2">Homotrimer.</text>
</comment>
<evidence type="ECO:0000259" key="4">
    <source>
        <dbReference type="Pfam" id="PF02729"/>
    </source>
</evidence>
<dbReference type="GO" id="GO:0004585">
    <property type="term" value="F:ornithine carbamoyltransferase activity"/>
    <property type="evidence" value="ECO:0007669"/>
    <property type="project" value="InterPro"/>
</dbReference>